<dbReference type="AlphaFoldDB" id="A0A1G2K2M4"/>
<accession>A0A1G2K2M4</accession>
<comment type="caution">
    <text evidence="1">The sequence shown here is derived from an EMBL/GenBank/DDBJ whole genome shotgun (WGS) entry which is preliminary data.</text>
</comment>
<reference evidence="1 2" key="1">
    <citation type="journal article" date="2016" name="Nat. Commun.">
        <title>Thousands of microbial genomes shed light on interconnected biogeochemical processes in an aquifer system.</title>
        <authorList>
            <person name="Anantharaman K."/>
            <person name="Brown C.T."/>
            <person name="Hug L.A."/>
            <person name="Sharon I."/>
            <person name="Castelle C.J."/>
            <person name="Probst A.J."/>
            <person name="Thomas B.C."/>
            <person name="Singh A."/>
            <person name="Wilkins M.J."/>
            <person name="Karaoz U."/>
            <person name="Brodie E.L."/>
            <person name="Williams K.H."/>
            <person name="Hubbard S.S."/>
            <person name="Banfield J.F."/>
        </authorList>
    </citation>
    <scope>NUCLEOTIDE SEQUENCE [LARGE SCALE GENOMIC DNA]</scope>
</reference>
<organism evidence="1 2">
    <name type="scientific">Candidatus Sungbacteria bacterium RIFCSPHIGHO2_01_FULL_47_32</name>
    <dbReference type="NCBI Taxonomy" id="1802264"/>
    <lineage>
        <taxon>Bacteria</taxon>
        <taxon>Candidatus Sungiibacteriota</taxon>
    </lineage>
</organism>
<dbReference type="EMBL" id="MHQC01000059">
    <property type="protein sequence ID" value="OGZ93413.1"/>
    <property type="molecule type" value="Genomic_DNA"/>
</dbReference>
<gene>
    <name evidence="1" type="ORF">A2633_01670</name>
</gene>
<name>A0A1G2K2M4_9BACT</name>
<protein>
    <submittedName>
        <fullName evidence="1">Uncharacterized protein</fullName>
    </submittedName>
</protein>
<evidence type="ECO:0000313" key="1">
    <source>
        <dbReference type="EMBL" id="OGZ93413.1"/>
    </source>
</evidence>
<proteinExistence type="predicted"/>
<sequence length="124" mass="14818">MKRPYVLIGVFGVILLLAFSSVHQTWNNREFYIEEKPYRVLKPVVHILELNSWNYVVTYVGKDGLLEKERIQTYRNVFFVISGVEPSEQQSVEFFRGYRKPFLWYHDTESAPYVVIIEIHKYPN</sequence>
<evidence type="ECO:0000313" key="2">
    <source>
        <dbReference type="Proteomes" id="UP000177152"/>
    </source>
</evidence>
<dbReference type="Proteomes" id="UP000177152">
    <property type="component" value="Unassembled WGS sequence"/>
</dbReference>